<feature type="transmembrane region" description="Helical" evidence="6">
    <location>
        <begin position="230"/>
        <end position="254"/>
    </location>
</feature>
<dbReference type="InterPro" id="IPR023395">
    <property type="entry name" value="MCP_dom_sf"/>
</dbReference>
<dbReference type="Gene3D" id="1.50.40.10">
    <property type="entry name" value="Mitochondrial carrier domain"/>
    <property type="match status" value="2"/>
</dbReference>
<keyword evidence="2 4" id="KW-0812">Transmembrane</keyword>
<keyword evidence="6" id="KW-1133">Transmembrane helix</keyword>
<feature type="transmembrane region" description="Helical" evidence="6">
    <location>
        <begin position="23"/>
        <end position="46"/>
    </location>
</feature>
<dbReference type="Proteomes" id="UP000515908">
    <property type="component" value="Chromosome 01"/>
</dbReference>
<comment type="subcellular location">
    <subcellularLocation>
        <location evidence="1">Membrane</location>
        <topology evidence="1">Multi-pass membrane protein</topology>
    </subcellularLocation>
</comment>
<sequence length="327" mass="36102">MSDTKSEVSAVTRGWSDVNPIKMMMTFAATSFTYSFLGQPLFLVIARQQCCKTPISASDVFWDVIKTCGWKGLYRGVGASVTGTVLCELVYYFVVEYGKEHLPMKDRRSRSFASGLLADICCTPVFNPFGVVSQVQMVAGSMFSVEHNYMSAWRTTTTLVREQGVRCLFKGTLLTFMAAPLTGAWWFIYETFKSAAYNCAPYIASFLRPMMSPSLIGRLPHYMVSHTDNALINMGVGALSSVVLGFVMNPIYVLRLRLQVEKTTGTERFPALRIVKETLRHEGPRALYKGLGINLLMAGVGGCAFGATYEGAKQFSDKGVDGEETDV</sequence>
<proteinExistence type="inferred from homology"/>
<evidence type="ECO:0000256" key="5">
    <source>
        <dbReference type="RuleBase" id="RU000488"/>
    </source>
</evidence>
<evidence type="ECO:0000256" key="1">
    <source>
        <dbReference type="ARBA" id="ARBA00004141"/>
    </source>
</evidence>
<evidence type="ECO:0000256" key="2">
    <source>
        <dbReference type="ARBA" id="ARBA00022692"/>
    </source>
</evidence>
<comment type="similarity">
    <text evidence="5">Belongs to the mitochondrial carrier (TC 2.A.29) family.</text>
</comment>
<organism evidence="7 8">
    <name type="scientific">Angomonas deanei</name>
    <dbReference type="NCBI Taxonomy" id="59799"/>
    <lineage>
        <taxon>Eukaryota</taxon>
        <taxon>Discoba</taxon>
        <taxon>Euglenozoa</taxon>
        <taxon>Kinetoplastea</taxon>
        <taxon>Metakinetoplastina</taxon>
        <taxon>Trypanosomatida</taxon>
        <taxon>Trypanosomatidae</taxon>
        <taxon>Strigomonadinae</taxon>
        <taxon>Angomonas</taxon>
    </lineage>
</organism>
<dbReference type="PROSITE" id="PS50920">
    <property type="entry name" value="SOLCAR"/>
    <property type="match status" value="2"/>
</dbReference>
<dbReference type="PANTHER" id="PTHR46080:SF18">
    <property type="entry name" value="MITOCHONDRIAL SUBSTRATE CARRIER FAMILY PROTEIN J"/>
    <property type="match status" value="1"/>
</dbReference>
<dbReference type="PANTHER" id="PTHR46080">
    <property type="entry name" value="MITOCHONDRIAL SUBSTRATE CARRIER FAMILY PROTEIN J"/>
    <property type="match status" value="1"/>
</dbReference>
<feature type="repeat" description="Solcar" evidence="4">
    <location>
        <begin position="106"/>
        <end position="195"/>
    </location>
</feature>
<dbReference type="EMBL" id="LR877145">
    <property type="protein sequence ID" value="CAD2213289.1"/>
    <property type="molecule type" value="Genomic_DNA"/>
</dbReference>
<dbReference type="AlphaFoldDB" id="A0A7G2C0S1"/>
<dbReference type="InterPro" id="IPR018108">
    <property type="entry name" value="MCP_transmembrane"/>
</dbReference>
<evidence type="ECO:0000256" key="3">
    <source>
        <dbReference type="ARBA" id="ARBA00023136"/>
    </source>
</evidence>
<protein>
    <submittedName>
        <fullName evidence="7">Mitochondrial carrier protein, putative</fullName>
    </submittedName>
</protein>
<keyword evidence="3 4" id="KW-0472">Membrane</keyword>
<evidence type="ECO:0000313" key="7">
    <source>
        <dbReference type="EMBL" id="CAD2213289.1"/>
    </source>
</evidence>
<dbReference type="VEuPathDB" id="TriTrypDB:ADEAN_000073000"/>
<evidence type="ECO:0000313" key="8">
    <source>
        <dbReference type="Proteomes" id="UP000515908"/>
    </source>
</evidence>
<dbReference type="Pfam" id="PF00153">
    <property type="entry name" value="Mito_carr"/>
    <property type="match status" value="3"/>
</dbReference>
<feature type="repeat" description="Solcar" evidence="4">
    <location>
        <begin position="228"/>
        <end position="315"/>
    </location>
</feature>
<dbReference type="SUPFAM" id="SSF103506">
    <property type="entry name" value="Mitochondrial carrier"/>
    <property type="match status" value="1"/>
</dbReference>
<evidence type="ECO:0000256" key="4">
    <source>
        <dbReference type="PROSITE-ProRule" id="PRU00282"/>
    </source>
</evidence>
<gene>
    <name evidence="7" type="ORF">ADEAN_000073000</name>
</gene>
<name>A0A7G2C0S1_9TRYP</name>
<feature type="transmembrane region" description="Helical" evidence="6">
    <location>
        <begin position="167"/>
        <end position="188"/>
    </location>
</feature>
<accession>A0A7G2C0S1</accession>
<keyword evidence="8" id="KW-1185">Reference proteome</keyword>
<reference evidence="7 8" key="1">
    <citation type="submission" date="2020-08" db="EMBL/GenBank/DDBJ databases">
        <authorList>
            <person name="Newling K."/>
            <person name="Davey J."/>
            <person name="Forrester S."/>
        </authorList>
    </citation>
    <scope>NUCLEOTIDE SEQUENCE [LARGE SCALE GENOMIC DNA]</scope>
    <source>
        <strain evidence="8">Crithidia deanei Carvalho (ATCC PRA-265)</strain>
    </source>
</reference>
<evidence type="ECO:0000256" key="6">
    <source>
        <dbReference type="SAM" id="Phobius"/>
    </source>
</evidence>
<keyword evidence="5" id="KW-0813">Transport</keyword>
<dbReference type="GO" id="GO:0016020">
    <property type="term" value="C:membrane"/>
    <property type="evidence" value="ECO:0007669"/>
    <property type="project" value="UniProtKB-SubCell"/>
</dbReference>